<dbReference type="PANTHER" id="PTHR35893:SF3">
    <property type="entry name" value="INNER MEMBRANE PROTEIN"/>
    <property type="match status" value="1"/>
</dbReference>
<protein>
    <recommendedName>
        <fullName evidence="1">DUF883 domain-containing protein</fullName>
    </recommendedName>
</protein>
<proteinExistence type="predicted"/>
<dbReference type="InterPro" id="IPR043605">
    <property type="entry name" value="DUF883_C"/>
</dbReference>
<evidence type="ECO:0000313" key="2">
    <source>
        <dbReference type="EMBL" id="APW36083.1"/>
    </source>
</evidence>
<keyword evidence="3" id="KW-1185">Reference proteome</keyword>
<dbReference type="Proteomes" id="UP000186609">
    <property type="component" value="Chromosome"/>
</dbReference>
<accession>A0A1P8JQQ3</accession>
<dbReference type="RefSeq" id="WP_076196093.1">
    <property type="nucleotide sequence ID" value="NZ_CP019236.1"/>
</dbReference>
<gene>
    <name evidence="2" type="ORF">RD110_01730</name>
</gene>
<name>A0A1P8JQQ3_9BURK</name>
<dbReference type="Pfam" id="PF19029">
    <property type="entry name" value="DUF883_C"/>
    <property type="match status" value="1"/>
</dbReference>
<dbReference type="AlphaFoldDB" id="A0A1P8JQQ3"/>
<dbReference type="PANTHER" id="PTHR35893">
    <property type="entry name" value="INNER MEMBRANE PROTEIN-RELATED"/>
    <property type="match status" value="1"/>
</dbReference>
<dbReference type="InterPro" id="IPR010279">
    <property type="entry name" value="YqjD/ElaB"/>
</dbReference>
<dbReference type="STRING" id="1842727.RD110_01730"/>
<dbReference type="KEGG" id="rhy:RD110_01730"/>
<dbReference type="OrthoDB" id="8905483at2"/>
<evidence type="ECO:0000313" key="3">
    <source>
        <dbReference type="Proteomes" id="UP000186609"/>
    </source>
</evidence>
<evidence type="ECO:0000259" key="1">
    <source>
        <dbReference type="Pfam" id="PF19029"/>
    </source>
</evidence>
<dbReference type="EMBL" id="CP019236">
    <property type="protein sequence ID" value="APW36083.1"/>
    <property type="molecule type" value="Genomic_DNA"/>
</dbReference>
<organism evidence="2 3">
    <name type="scientific">Rhodoferax koreensis</name>
    <dbReference type="NCBI Taxonomy" id="1842727"/>
    <lineage>
        <taxon>Bacteria</taxon>
        <taxon>Pseudomonadati</taxon>
        <taxon>Pseudomonadota</taxon>
        <taxon>Betaproteobacteria</taxon>
        <taxon>Burkholderiales</taxon>
        <taxon>Comamonadaceae</taxon>
        <taxon>Rhodoferax</taxon>
    </lineage>
</organism>
<reference evidence="2 3" key="1">
    <citation type="submission" date="2017-01" db="EMBL/GenBank/DDBJ databases">
        <authorList>
            <person name="Mah S.A."/>
            <person name="Swanson W.J."/>
            <person name="Moy G.W."/>
            <person name="Vacquier V.D."/>
        </authorList>
    </citation>
    <scope>NUCLEOTIDE SEQUENCE [LARGE SCALE GENOMIC DNA]</scope>
    <source>
        <strain evidence="2 3">DCY110</strain>
    </source>
</reference>
<sequence>MQNVSSLLPDSSLQRGVNQVGTALHNSIDKVAEPTRSAIERASSSAHETVDKLASKAERAALAVEARRQRMAEAPTRALDQARDYVAANPLRAVGTALAVGYVIGWLNRR</sequence>
<dbReference type="GO" id="GO:0043022">
    <property type="term" value="F:ribosome binding"/>
    <property type="evidence" value="ECO:0007669"/>
    <property type="project" value="InterPro"/>
</dbReference>
<feature type="domain" description="DUF883" evidence="1">
    <location>
        <begin position="82"/>
        <end position="107"/>
    </location>
</feature>